<name>A0AAP0PJM5_9MAGN</name>
<evidence type="ECO:0000313" key="3">
    <source>
        <dbReference type="Proteomes" id="UP001420932"/>
    </source>
</evidence>
<protein>
    <submittedName>
        <fullName evidence="2">Uncharacterized protein</fullName>
    </submittedName>
</protein>
<dbReference type="EMBL" id="JBBNAF010000005">
    <property type="protein sequence ID" value="KAK9143216.1"/>
    <property type="molecule type" value="Genomic_DNA"/>
</dbReference>
<accession>A0AAP0PJM5</accession>
<comment type="caution">
    <text evidence="2">The sequence shown here is derived from an EMBL/GenBank/DDBJ whole genome shotgun (WGS) entry which is preliminary data.</text>
</comment>
<feature type="region of interest" description="Disordered" evidence="1">
    <location>
        <begin position="1"/>
        <end position="53"/>
    </location>
</feature>
<dbReference type="Proteomes" id="UP001420932">
    <property type="component" value="Unassembled WGS sequence"/>
</dbReference>
<evidence type="ECO:0000313" key="2">
    <source>
        <dbReference type="EMBL" id="KAK9143216.1"/>
    </source>
</evidence>
<feature type="region of interest" description="Disordered" evidence="1">
    <location>
        <begin position="118"/>
        <end position="165"/>
    </location>
</feature>
<dbReference type="AlphaFoldDB" id="A0AAP0PJM5"/>
<feature type="compositionally biased region" description="Acidic residues" evidence="1">
    <location>
        <begin position="128"/>
        <end position="141"/>
    </location>
</feature>
<reference evidence="2 3" key="1">
    <citation type="submission" date="2024-01" db="EMBL/GenBank/DDBJ databases">
        <title>Genome assemblies of Stephania.</title>
        <authorList>
            <person name="Yang L."/>
        </authorList>
    </citation>
    <scope>NUCLEOTIDE SEQUENCE [LARGE SCALE GENOMIC DNA]</scope>
    <source>
        <strain evidence="2">YNDBR</strain>
        <tissue evidence="2">Leaf</tissue>
    </source>
</reference>
<sequence>MFRYNDDSKTYTVPVEGLRSDEGFGDGEVQQRTTANDPTADPADDHSAHSRLQKVSQVVPRVVERLLERLTDGSISVANDLRIEEVELGFEFGEGGLDERLEIHVEDEEVEENVLQIERVSENRMDGDDPSSEVLDVESNGDVDGRSGRTAISGRERSPDRRSRT</sequence>
<keyword evidence="3" id="KW-1185">Reference proteome</keyword>
<feature type="compositionally biased region" description="Basic and acidic residues" evidence="1">
    <location>
        <begin position="154"/>
        <end position="165"/>
    </location>
</feature>
<gene>
    <name evidence="2" type="ORF">Syun_012616</name>
</gene>
<evidence type="ECO:0000256" key="1">
    <source>
        <dbReference type="SAM" id="MobiDB-lite"/>
    </source>
</evidence>
<proteinExistence type="predicted"/>
<organism evidence="2 3">
    <name type="scientific">Stephania yunnanensis</name>
    <dbReference type="NCBI Taxonomy" id="152371"/>
    <lineage>
        <taxon>Eukaryota</taxon>
        <taxon>Viridiplantae</taxon>
        <taxon>Streptophyta</taxon>
        <taxon>Embryophyta</taxon>
        <taxon>Tracheophyta</taxon>
        <taxon>Spermatophyta</taxon>
        <taxon>Magnoliopsida</taxon>
        <taxon>Ranunculales</taxon>
        <taxon>Menispermaceae</taxon>
        <taxon>Menispermoideae</taxon>
        <taxon>Cissampelideae</taxon>
        <taxon>Stephania</taxon>
    </lineage>
</organism>